<name>U9UQE2_RHIID</name>
<protein>
    <submittedName>
        <fullName evidence="1">Uncharacterized protein</fullName>
    </submittedName>
</protein>
<accession>U9UQE2</accession>
<dbReference type="AlphaFoldDB" id="U9UQE2"/>
<dbReference type="HOGENOM" id="CLU_2470204_0_0_1"/>
<gene>
    <name evidence="1" type="ORF">GLOINDRAFT_342605</name>
</gene>
<sequence length="88" mass="10104">MNLTNLTSPLKEQTGSISKRSNLNGTRIGNSYQTRKEKYLIGGWLSRKSLEGNWNGLECIAPYHVPIRYMERQSGQFKSICYFVSKMP</sequence>
<evidence type="ECO:0000313" key="1">
    <source>
        <dbReference type="EMBL" id="ESA22585.1"/>
    </source>
</evidence>
<dbReference type="VEuPathDB" id="FungiDB:RhiirFUN_004920"/>
<proteinExistence type="predicted"/>
<reference evidence="1" key="1">
    <citation type="submission" date="2013-07" db="EMBL/GenBank/DDBJ databases">
        <title>The genome of an arbuscular mycorrhizal fungus provides insights into the evolution of the oldest plant symbiosis.</title>
        <authorList>
            <consortium name="DOE Joint Genome Institute"/>
            <person name="Tisserant E."/>
            <person name="Malbreil M."/>
            <person name="Kuo A."/>
            <person name="Kohler A."/>
            <person name="Symeonidi A."/>
            <person name="Balestrini R."/>
            <person name="Charron P."/>
            <person name="Duensing N."/>
            <person name="Frei-dit-Frey N."/>
            <person name="Gianinazzi-Pearson V."/>
            <person name="Gilbert B."/>
            <person name="Handa Y."/>
            <person name="Hijri M."/>
            <person name="Kaul R."/>
            <person name="Kawaguchi M."/>
            <person name="Krajinski F."/>
            <person name="Lammers P."/>
            <person name="Lapierre D."/>
            <person name="Masclaux F.G."/>
            <person name="Murat C."/>
            <person name="Morin E."/>
            <person name="Ndikumana S."/>
            <person name="Pagni M."/>
            <person name="Petitpierre D."/>
            <person name="Requena N."/>
            <person name="Rosikiewicz P."/>
            <person name="Riley R."/>
            <person name="Saito K."/>
            <person name="San Clemente H."/>
            <person name="Shapiro H."/>
            <person name="van Tuinen D."/>
            <person name="Becard G."/>
            <person name="Bonfante P."/>
            <person name="Paszkowski U."/>
            <person name="Shachar-Hill Y."/>
            <person name="Young J.P."/>
            <person name="Sanders I.R."/>
            <person name="Henrissat B."/>
            <person name="Rensing S.A."/>
            <person name="Grigoriev I.V."/>
            <person name="Corradi N."/>
            <person name="Roux C."/>
            <person name="Martin F."/>
        </authorList>
    </citation>
    <scope>NUCLEOTIDE SEQUENCE</scope>
    <source>
        <strain evidence="1">DAOM 197198</strain>
    </source>
</reference>
<organism evidence="1">
    <name type="scientific">Rhizophagus irregularis (strain DAOM 181602 / DAOM 197198 / MUCL 43194)</name>
    <name type="common">Arbuscular mycorrhizal fungus</name>
    <name type="synonym">Glomus intraradices</name>
    <dbReference type="NCBI Taxonomy" id="747089"/>
    <lineage>
        <taxon>Eukaryota</taxon>
        <taxon>Fungi</taxon>
        <taxon>Fungi incertae sedis</taxon>
        <taxon>Mucoromycota</taxon>
        <taxon>Glomeromycotina</taxon>
        <taxon>Glomeromycetes</taxon>
        <taxon>Glomerales</taxon>
        <taxon>Glomeraceae</taxon>
        <taxon>Rhizophagus</taxon>
    </lineage>
</organism>
<dbReference type="EMBL" id="KI275462">
    <property type="protein sequence ID" value="ESA22585.1"/>
    <property type="molecule type" value="Genomic_DNA"/>
</dbReference>